<reference evidence="3" key="1">
    <citation type="journal article" date="2014" name="Nat. Genet.">
        <title>The genome of the stress-tolerant wild tomato species Solanum pennellii.</title>
        <authorList>
            <person name="Bolger A."/>
            <person name="Scossa F."/>
            <person name="Bolger M.E."/>
            <person name="Lanz C."/>
            <person name="Maumus F."/>
            <person name="Tohge T."/>
            <person name="Quesneville H."/>
            <person name="Alseekh S."/>
            <person name="Sorensen I."/>
            <person name="Lichtenstein G."/>
            <person name="Fich E.A."/>
            <person name="Conte M."/>
            <person name="Keller H."/>
            <person name="Schneeberger K."/>
            <person name="Schwacke R."/>
            <person name="Ofner I."/>
            <person name="Vrebalov J."/>
            <person name="Xu Y."/>
            <person name="Osorio S."/>
            <person name="Aflitos S.A."/>
            <person name="Schijlen E."/>
            <person name="Jimenez-Gomez J.M."/>
            <person name="Ryngajllo M."/>
            <person name="Kimura S."/>
            <person name="Kumar R."/>
            <person name="Koenig D."/>
            <person name="Headland L.R."/>
            <person name="Maloof J.N."/>
            <person name="Sinha N."/>
            <person name="van Ham R.C."/>
            <person name="Lankhorst R.K."/>
            <person name="Mao L."/>
            <person name="Vogel A."/>
            <person name="Arsova B."/>
            <person name="Panstruga R."/>
            <person name="Fei Z."/>
            <person name="Rose J.K."/>
            <person name="Zamir D."/>
            <person name="Carrari F."/>
            <person name="Giovannoni J.J."/>
            <person name="Weigel D."/>
            <person name="Usadel B."/>
            <person name="Fernie A.R."/>
        </authorList>
    </citation>
    <scope>NUCLEOTIDE SEQUENCE [LARGE SCALE GENOMIC DNA]</scope>
    <source>
        <strain evidence="3">cv. LA0716</strain>
    </source>
</reference>
<proteinExistence type="predicted"/>
<evidence type="ECO:0000313" key="3">
    <source>
        <dbReference type="Proteomes" id="UP000694930"/>
    </source>
</evidence>
<dbReference type="RefSeq" id="XP_015068885.2">
    <property type="nucleotide sequence ID" value="XM_015213399.2"/>
</dbReference>
<reference evidence="4" key="2">
    <citation type="submission" date="2025-08" db="UniProtKB">
        <authorList>
            <consortium name="RefSeq"/>
        </authorList>
    </citation>
    <scope>IDENTIFICATION</scope>
</reference>
<dbReference type="Pfam" id="PF24924">
    <property type="entry name" value="DUF7745"/>
    <property type="match status" value="1"/>
</dbReference>
<organism evidence="3 4">
    <name type="scientific">Solanum pennellii</name>
    <name type="common">Tomato</name>
    <name type="synonym">Lycopersicon pennellii</name>
    <dbReference type="NCBI Taxonomy" id="28526"/>
    <lineage>
        <taxon>Eukaryota</taxon>
        <taxon>Viridiplantae</taxon>
        <taxon>Streptophyta</taxon>
        <taxon>Embryophyta</taxon>
        <taxon>Tracheophyta</taxon>
        <taxon>Spermatophyta</taxon>
        <taxon>Magnoliopsida</taxon>
        <taxon>eudicotyledons</taxon>
        <taxon>Gunneridae</taxon>
        <taxon>Pentapetalae</taxon>
        <taxon>asterids</taxon>
        <taxon>lamiids</taxon>
        <taxon>Solanales</taxon>
        <taxon>Solanaceae</taxon>
        <taxon>Solanoideae</taxon>
        <taxon>Solaneae</taxon>
        <taxon>Solanum</taxon>
        <taxon>Solanum subgen. Lycopersicon</taxon>
    </lineage>
</organism>
<evidence type="ECO:0000259" key="2">
    <source>
        <dbReference type="Pfam" id="PF24924"/>
    </source>
</evidence>
<name>A0ABM1GBV6_SOLPN</name>
<dbReference type="PANTHER" id="PTHR48200">
    <property type="entry name" value="PROTEIN, PUTATIVE-RELATED"/>
    <property type="match status" value="1"/>
</dbReference>
<dbReference type="InterPro" id="IPR056647">
    <property type="entry name" value="DUF7745"/>
</dbReference>
<dbReference type="PANTHER" id="PTHR48200:SF1">
    <property type="entry name" value="AMINOTRANSFERASE-LIKE PLANT MOBILE DOMAIN-CONTAINING PROTEIN"/>
    <property type="match status" value="1"/>
</dbReference>
<keyword evidence="3" id="KW-1185">Reference proteome</keyword>
<feature type="coiled-coil region" evidence="1">
    <location>
        <begin position="439"/>
        <end position="487"/>
    </location>
</feature>
<keyword evidence="1" id="KW-0175">Coiled coil</keyword>
<gene>
    <name evidence="4" type="primary">LOC107013503</name>
</gene>
<dbReference type="GeneID" id="107013503"/>
<sequence length="543" mass="63541">MCEKTNLGVGESLTGFCFADMDRFPKFNMVISAPPQLTMWHNDLDGDHKRTLNKFVGALTELINMDGWPELIEVLTGYWDNQRMVFRFGTAEITPTLEEIRDCIDTVGMGLERRARKQEDVFIPNKPSVENISDWLGLRKDFTYWCQDSHIMFRDLYVRFGHASFYAAYNREFRISYREWNELRPLAFAIALLGTMVFPHGPSLSINTRVITLVQTLFKGYENQGTTKYYSVAPVILSDIYRALGKCKEGHRYFQGCNLLLQWWILSHLAKGAGTRELHTLDNKNTLKDLNDLLFWANMNNWRTRGRWAQIFSELREEDLQWMLDRFISKEVVVEGRRCVVLPLPGIRGIRPYAPFRVLRQFGRKQTVPREAYYGAYVYDIGDDRVDDATEMLREWKNAKRMGKDSIATDRFNAGYDEGYKAWLKRDIQNISFQIPRSFRSVTDKEAKAVAELRELKEEANEVYAKFVENQDALERATREIERLKQGYEEFDNWIQHKIERMRYESLEDKGRLGEGFLLMLRYMFQQHKNHKNDDGAGPSGAA</sequence>
<feature type="domain" description="DUF7745" evidence="2">
    <location>
        <begin position="43"/>
        <end position="428"/>
    </location>
</feature>
<evidence type="ECO:0000256" key="1">
    <source>
        <dbReference type="SAM" id="Coils"/>
    </source>
</evidence>
<accession>A0ABM1GBV6</accession>
<protein>
    <submittedName>
        <fullName evidence="4">Uncharacterized protein LOC107013503</fullName>
    </submittedName>
</protein>
<evidence type="ECO:0000313" key="4">
    <source>
        <dbReference type="RefSeq" id="XP_015068885.2"/>
    </source>
</evidence>
<dbReference type="Proteomes" id="UP000694930">
    <property type="component" value="Chromosome 3"/>
</dbReference>